<dbReference type="AlphaFoldDB" id="A0A4P6HQ89"/>
<dbReference type="InterPro" id="IPR036390">
    <property type="entry name" value="WH_DNA-bd_sf"/>
</dbReference>
<dbReference type="PANTHER" id="PTHR33154:SF18">
    <property type="entry name" value="ARSENICAL RESISTANCE OPERON REPRESSOR"/>
    <property type="match status" value="1"/>
</dbReference>
<dbReference type="PRINTS" id="PR00778">
    <property type="entry name" value="HTHARSR"/>
</dbReference>
<reference evidence="5 6" key="1">
    <citation type="submission" date="2018-02" db="EMBL/GenBank/DDBJ databases">
        <title>Genome sequence of Desulfovibrio carbinolicus DSM 3852.</title>
        <authorList>
            <person name="Wilbanks E."/>
            <person name="Skennerton C.T."/>
            <person name="Orphan V.J."/>
        </authorList>
    </citation>
    <scope>NUCLEOTIDE SEQUENCE [LARGE SCALE GENOMIC DNA]</scope>
    <source>
        <strain evidence="5 6">DSM 3852</strain>
    </source>
</reference>
<evidence type="ECO:0000313" key="6">
    <source>
        <dbReference type="Proteomes" id="UP000293296"/>
    </source>
</evidence>
<dbReference type="OrthoDB" id="9800238at2"/>
<dbReference type="EMBL" id="CP026538">
    <property type="protein sequence ID" value="QAZ67378.1"/>
    <property type="molecule type" value="Genomic_DNA"/>
</dbReference>
<dbReference type="Pfam" id="PF01022">
    <property type="entry name" value="HTH_5"/>
    <property type="match status" value="1"/>
</dbReference>
<dbReference type="PROSITE" id="PS50987">
    <property type="entry name" value="HTH_ARSR_2"/>
    <property type="match status" value="1"/>
</dbReference>
<accession>A0A4P6HQ89</accession>
<sequence length="123" mass="13905">MDELAEGLKALADPTRLRLLNLLRHGELCVCDLTASLELPQPKVSRHLGYLKKERWVSGRRDGKWMHYKLATPRHPILVRMMQTLHDNLGSHEIATADEARLRGHLKAKHLSAADGRSLEDSA</sequence>
<dbReference type="InterPro" id="IPR011991">
    <property type="entry name" value="ArsR-like_HTH"/>
</dbReference>
<evidence type="ECO:0000256" key="3">
    <source>
        <dbReference type="ARBA" id="ARBA00023163"/>
    </source>
</evidence>
<keyword evidence="3" id="KW-0804">Transcription</keyword>
<keyword evidence="2" id="KW-0238">DNA-binding</keyword>
<keyword evidence="6" id="KW-1185">Reference proteome</keyword>
<evidence type="ECO:0000259" key="4">
    <source>
        <dbReference type="PROSITE" id="PS50987"/>
    </source>
</evidence>
<dbReference type="InterPro" id="IPR001845">
    <property type="entry name" value="HTH_ArsR_DNA-bd_dom"/>
</dbReference>
<feature type="domain" description="HTH arsR-type" evidence="4">
    <location>
        <begin position="1"/>
        <end position="91"/>
    </location>
</feature>
<dbReference type="CDD" id="cd00090">
    <property type="entry name" value="HTH_ARSR"/>
    <property type="match status" value="1"/>
</dbReference>
<dbReference type="GO" id="GO:0003700">
    <property type="term" value="F:DNA-binding transcription factor activity"/>
    <property type="evidence" value="ECO:0007669"/>
    <property type="project" value="InterPro"/>
</dbReference>
<dbReference type="Gene3D" id="1.10.10.10">
    <property type="entry name" value="Winged helix-like DNA-binding domain superfamily/Winged helix DNA-binding domain"/>
    <property type="match status" value="1"/>
</dbReference>
<dbReference type="SUPFAM" id="SSF46785">
    <property type="entry name" value="Winged helix' DNA-binding domain"/>
    <property type="match status" value="1"/>
</dbReference>
<dbReference type="InterPro" id="IPR036388">
    <property type="entry name" value="WH-like_DNA-bd_sf"/>
</dbReference>
<dbReference type="PANTHER" id="PTHR33154">
    <property type="entry name" value="TRANSCRIPTIONAL REGULATOR, ARSR FAMILY"/>
    <property type="match status" value="1"/>
</dbReference>
<protein>
    <submittedName>
        <fullName evidence="5">Transcriptional regulator</fullName>
    </submittedName>
</protein>
<name>A0A4P6HQ89_9BACT</name>
<dbReference type="NCBIfam" id="NF033788">
    <property type="entry name" value="HTH_metalloreg"/>
    <property type="match status" value="1"/>
</dbReference>
<dbReference type="Proteomes" id="UP000293296">
    <property type="component" value="Chromosome"/>
</dbReference>
<evidence type="ECO:0000313" key="5">
    <source>
        <dbReference type="EMBL" id="QAZ67378.1"/>
    </source>
</evidence>
<dbReference type="RefSeq" id="WP_129351903.1">
    <property type="nucleotide sequence ID" value="NZ_CP026538.1"/>
</dbReference>
<keyword evidence="1" id="KW-0805">Transcription regulation</keyword>
<proteinExistence type="predicted"/>
<evidence type="ECO:0000256" key="1">
    <source>
        <dbReference type="ARBA" id="ARBA00023015"/>
    </source>
</evidence>
<dbReference type="KEGG" id="dcb:C3Y92_09140"/>
<dbReference type="SMART" id="SM00418">
    <property type="entry name" value="HTH_ARSR"/>
    <property type="match status" value="1"/>
</dbReference>
<dbReference type="GO" id="GO:0003677">
    <property type="term" value="F:DNA binding"/>
    <property type="evidence" value="ECO:0007669"/>
    <property type="project" value="UniProtKB-KW"/>
</dbReference>
<organism evidence="5 6">
    <name type="scientific">Solidesulfovibrio carbinolicus</name>
    <dbReference type="NCBI Taxonomy" id="296842"/>
    <lineage>
        <taxon>Bacteria</taxon>
        <taxon>Pseudomonadati</taxon>
        <taxon>Thermodesulfobacteriota</taxon>
        <taxon>Desulfovibrionia</taxon>
        <taxon>Desulfovibrionales</taxon>
        <taxon>Desulfovibrionaceae</taxon>
        <taxon>Solidesulfovibrio</taxon>
    </lineage>
</organism>
<dbReference type="InterPro" id="IPR051081">
    <property type="entry name" value="HTH_MetalResp_TranReg"/>
</dbReference>
<evidence type="ECO:0000256" key="2">
    <source>
        <dbReference type="ARBA" id="ARBA00023125"/>
    </source>
</evidence>
<gene>
    <name evidence="5" type="ORF">C3Y92_09140</name>
</gene>